<dbReference type="Pfam" id="PF00535">
    <property type="entry name" value="Glycos_transf_2"/>
    <property type="match status" value="1"/>
</dbReference>
<dbReference type="GO" id="GO:0050501">
    <property type="term" value="F:hyaluronan synthase activity"/>
    <property type="evidence" value="ECO:0007669"/>
    <property type="project" value="UniProtKB-EC"/>
</dbReference>
<gene>
    <name evidence="4" type="ORF">BISU_2471</name>
</gene>
<dbReference type="Gene3D" id="3.90.550.10">
    <property type="entry name" value="Spore Coat Polysaccharide Biosynthesis Protein SpsA, Chain A"/>
    <property type="match status" value="1"/>
</dbReference>
<dbReference type="SUPFAM" id="SSF53448">
    <property type="entry name" value="Nucleotide-diphospho-sugar transferases"/>
    <property type="match status" value="1"/>
</dbReference>
<accession>A0A087DSZ4</accession>
<organism evidence="4 5">
    <name type="scientific">Bifidobacterium subtile</name>
    <dbReference type="NCBI Taxonomy" id="77635"/>
    <lineage>
        <taxon>Bacteria</taxon>
        <taxon>Bacillati</taxon>
        <taxon>Actinomycetota</taxon>
        <taxon>Actinomycetes</taxon>
        <taxon>Bifidobacteriales</taxon>
        <taxon>Bifidobacteriaceae</taxon>
        <taxon>Bifidobacterium</taxon>
    </lineage>
</organism>
<comment type="caution">
    <text evidence="4">The sequence shown here is derived from an EMBL/GenBank/DDBJ whole genome shotgun (WGS) entry which is preliminary data.</text>
</comment>
<protein>
    <submittedName>
        <fullName evidence="4">Glycosyltransferases involved in cell wall biogenesis</fullName>
        <ecNumber evidence="4">2.4.1.212</ecNumber>
        <ecNumber evidence="4">2.4.1.226</ecNumber>
    </submittedName>
</protein>
<dbReference type="EC" id="2.4.1.226" evidence="4"/>
<dbReference type="PANTHER" id="PTHR22916">
    <property type="entry name" value="GLYCOSYLTRANSFERASE"/>
    <property type="match status" value="1"/>
</dbReference>
<feature type="domain" description="Glycosyltransferase 2-like" evidence="3">
    <location>
        <begin position="23"/>
        <end position="149"/>
    </location>
</feature>
<evidence type="ECO:0000256" key="1">
    <source>
        <dbReference type="ARBA" id="ARBA00022676"/>
    </source>
</evidence>
<dbReference type="GO" id="GO:0050510">
    <property type="term" value="F:N-acetylgalactosaminyl-proteoglycan 3-beta-glucuronosyltransferase activity"/>
    <property type="evidence" value="ECO:0007669"/>
    <property type="project" value="UniProtKB-EC"/>
</dbReference>
<dbReference type="InterPro" id="IPR029044">
    <property type="entry name" value="Nucleotide-diphossugar_trans"/>
</dbReference>
<dbReference type="InterPro" id="IPR001173">
    <property type="entry name" value="Glyco_trans_2-like"/>
</dbReference>
<evidence type="ECO:0000259" key="3">
    <source>
        <dbReference type="Pfam" id="PF00535"/>
    </source>
</evidence>
<dbReference type="OrthoDB" id="3171021at2"/>
<dbReference type="Proteomes" id="UP000029055">
    <property type="component" value="Unassembled WGS sequence"/>
</dbReference>
<proteinExistence type="predicted"/>
<keyword evidence="5" id="KW-1185">Reference proteome</keyword>
<sequence length="363" mass="42140">MNEKNNITMHLPKKTVTRSPAISFILPVYNVADYIPRCVESITGQITLDYEILLVDDGSTDDSGTICDELANSNEHIHAIHKPNGGLASARNYGLDHASGKYIFFVDSDDYLASDITQSLERLLSGPSYDIIKFDYLQNISSKQHRITSSVPSGVISDEAGKRKLICEALNNEHTFVLSAWSYIYRRKFIENEQLRFVSEREIGSEDFPFTLEAFLVARSILVIHEPLYVYDLRDGSLTSTYRTNIPEKYAKLYQLLKRYYHQHVGDEYDQSLREFYIWSTYGLCSTLEYRLHNKWGRTMKQASQAMKHLFNLPDFRQAILEHDCHGDSIKRKILITIMRHRWEWLLSSFYACKQQLGRLLHQ</sequence>
<evidence type="ECO:0000313" key="5">
    <source>
        <dbReference type="Proteomes" id="UP000029055"/>
    </source>
</evidence>
<evidence type="ECO:0000256" key="2">
    <source>
        <dbReference type="ARBA" id="ARBA00022679"/>
    </source>
</evidence>
<keyword evidence="1 4" id="KW-0328">Glycosyltransferase</keyword>
<keyword evidence="2 4" id="KW-0808">Transferase</keyword>
<dbReference type="eggNOG" id="COG1216">
    <property type="taxonomic scope" value="Bacteria"/>
</dbReference>
<dbReference type="PANTHER" id="PTHR22916:SF51">
    <property type="entry name" value="GLYCOSYLTRANSFERASE EPSH-RELATED"/>
    <property type="match status" value="1"/>
</dbReference>
<dbReference type="RefSeq" id="WP_081672844.1">
    <property type="nucleotide sequence ID" value="NZ_CP062939.1"/>
</dbReference>
<dbReference type="AlphaFoldDB" id="A0A087DSZ4"/>
<reference evidence="4 5" key="1">
    <citation type="submission" date="2014-03" db="EMBL/GenBank/DDBJ databases">
        <title>Genomics of Bifidobacteria.</title>
        <authorList>
            <person name="Ventura M."/>
            <person name="Milani C."/>
            <person name="Lugli G.A."/>
        </authorList>
    </citation>
    <scope>NUCLEOTIDE SEQUENCE [LARGE SCALE GENOMIC DNA]</scope>
    <source>
        <strain evidence="4 5">LMG 11597</strain>
    </source>
</reference>
<evidence type="ECO:0000313" key="4">
    <source>
        <dbReference type="EMBL" id="KFI98644.1"/>
    </source>
</evidence>
<dbReference type="CDD" id="cd00761">
    <property type="entry name" value="Glyco_tranf_GTA_type"/>
    <property type="match status" value="1"/>
</dbReference>
<name>A0A087DSZ4_9BIFI</name>
<dbReference type="EC" id="2.4.1.212" evidence="4"/>
<dbReference type="STRING" id="77635.BISU_2471"/>
<dbReference type="EMBL" id="JGZR01000019">
    <property type="protein sequence ID" value="KFI98644.1"/>
    <property type="molecule type" value="Genomic_DNA"/>
</dbReference>